<sequence length="315" mass="33621">MTNDLVDNQILVYDTETFCLLQTIGTFGKGGVSGSAFAIKQYDNKLFAAVNNGSNSVSLFKRKRNKLVFLQRVTTSSSPVSIDFGYNHMYVAGVTTVDSFSLCDFEKDGTVQLILAQPGVPQVGNTSQISVAKNELIVTIKTDPTPGTVDVISLCDDGSLSGEVIAISAPPNTTAPFGFHVFNDNTALISLAHSNNLGLFRNNTFVDVISLSQNAPCWVTAIDKYAFTINAGSDTISRIVTTGKNIFVDIPVVAASILTGNPSDADQKDGNLVVMDHNSTTSHLNFFKVNEFGELLPVGKPVDLGVRNANGVAIM</sequence>
<gene>
    <name evidence="1" type="ORF">Harvfovirus31_9</name>
</gene>
<evidence type="ECO:0000313" key="1">
    <source>
        <dbReference type="EMBL" id="AYV81393.1"/>
    </source>
</evidence>
<accession>A0A3G5A6D7</accession>
<dbReference type="SUPFAM" id="SSF50974">
    <property type="entry name" value="Nitrous oxide reductase, N-terminal domain"/>
    <property type="match status" value="1"/>
</dbReference>
<dbReference type="InterPro" id="IPR015943">
    <property type="entry name" value="WD40/YVTN_repeat-like_dom_sf"/>
</dbReference>
<protein>
    <submittedName>
        <fullName evidence="1">Uncharacterized protein</fullName>
    </submittedName>
</protein>
<name>A0A3G5A6D7_9VIRU</name>
<dbReference type="InterPro" id="IPR011045">
    <property type="entry name" value="N2O_reductase_N"/>
</dbReference>
<organism evidence="1">
    <name type="scientific">Harvfovirus sp</name>
    <dbReference type="NCBI Taxonomy" id="2487768"/>
    <lineage>
        <taxon>Viruses</taxon>
        <taxon>Varidnaviria</taxon>
        <taxon>Bamfordvirae</taxon>
        <taxon>Nucleocytoviricota</taxon>
        <taxon>Megaviricetes</taxon>
        <taxon>Imitervirales</taxon>
        <taxon>Mimiviridae</taxon>
        <taxon>Klosneuvirinae</taxon>
    </lineage>
</organism>
<dbReference type="EMBL" id="MK072273">
    <property type="protein sequence ID" value="AYV81393.1"/>
    <property type="molecule type" value="Genomic_DNA"/>
</dbReference>
<proteinExistence type="predicted"/>
<dbReference type="Gene3D" id="2.130.10.10">
    <property type="entry name" value="YVTN repeat-like/Quinoprotein amine dehydrogenase"/>
    <property type="match status" value="1"/>
</dbReference>
<reference evidence="1" key="1">
    <citation type="submission" date="2018-10" db="EMBL/GenBank/DDBJ databases">
        <title>Hidden diversity of soil giant viruses.</title>
        <authorList>
            <person name="Schulz F."/>
            <person name="Alteio L."/>
            <person name="Goudeau D."/>
            <person name="Ryan E.M."/>
            <person name="Malmstrom R.R."/>
            <person name="Blanchard J."/>
            <person name="Woyke T."/>
        </authorList>
    </citation>
    <scope>NUCLEOTIDE SEQUENCE</scope>
    <source>
        <strain evidence="1">HAV1</strain>
    </source>
</reference>